<proteinExistence type="predicted"/>
<dbReference type="InterPro" id="IPR050990">
    <property type="entry name" value="UPF0237/GcvR_regulator"/>
</dbReference>
<dbReference type="AlphaFoldDB" id="A0A1E5IT59"/>
<gene>
    <name evidence="1" type="ORF">BEL05_09550</name>
</gene>
<dbReference type="STRING" id="23.BEL05_09550"/>
<comment type="caution">
    <text evidence="1">The sequence shown here is derived from an EMBL/GenBank/DDBJ whole genome shotgun (WGS) entry which is preliminary data.</text>
</comment>
<dbReference type="InterPro" id="IPR045865">
    <property type="entry name" value="ACT-like_dom_sf"/>
</dbReference>
<dbReference type="PANTHER" id="PTHR34875:SF6">
    <property type="entry name" value="UPF0237 PROTEIN MJ1558"/>
    <property type="match status" value="1"/>
</dbReference>
<dbReference type="Gene3D" id="3.30.70.260">
    <property type="match status" value="2"/>
</dbReference>
<organism evidence="1 2">
    <name type="scientific">Shewanella colwelliana</name>
    <name type="common">Alteromonas colwelliana</name>
    <dbReference type="NCBI Taxonomy" id="23"/>
    <lineage>
        <taxon>Bacteria</taxon>
        <taxon>Pseudomonadati</taxon>
        <taxon>Pseudomonadota</taxon>
        <taxon>Gammaproteobacteria</taxon>
        <taxon>Alteromonadales</taxon>
        <taxon>Shewanellaceae</taxon>
        <taxon>Shewanella</taxon>
    </lineage>
</organism>
<evidence type="ECO:0000313" key="2">
    <source>
        <dbReference type="Proteomes" id="UP000095230"/>
    </source>
</evidence>
<dbReference type="Proteomes" id="UP000095230">
    <property type="component" value="Unassembled WGS sequence"/>
</dbReference>
<name>A0A1E5IT59_SHECO</name>
<dbReference type="PANTHER" id="PTHR34875">
    <property type="entry name" value="UPF0237 PROTEIN MJ1558"/>
    <property type="match status" value="1"/>
</dbReference>
<protein>
    <submittedName>
        <fullName evidence="1">Transcriptional regulator</fullName>
    </submittedName>
</protein>
<evidence type="ECO:0000313" key="1">
    <source>
        <dbReference type="EMBL" id="OEG73637.1"/>
    </source>
</evidence>
<dbReference type="SUPFAM" id="SSF55021">
    <property type="entry name" value="ACT-like"/>
    <property type="match status" value="1"/>
</dbReference>
<dbReference type="RefSeq" id="WP_069671346.1">
    <property type="nucleotide sequence ID" value="NZ_MCBT01000040.1"/>
</dbReference>
<sequence>MKKVFITTVTGEVTPGVVKAMANVTREVGGEWVTSKVIKLDTLFAAMMKVNIEENDETSLKSRFNAEFPTLTFSYAEPTQEQSASTRTLHLNVDCGDRPGLTREIVDMLSNLNLIIEHMEFNRMHVSTIGQTVFSSKLSLAVPAEVSNDSVVELLEGIAKDARVSILAA</sequence>
<reference evidence="1 2" key="1">
    <citation type="submission" date="2016-07" db="EMBL/GenBank/DDBJ databases">
        <title>Whole-genome of two Shewanella species isolated from a digestive organ of sea cucumber Apostichopus japonicus Selenka 1867.</title>
        <authorList>
            <person name="Hong H.-H."/>
            <person name="Choi H."/>
            <person name="Cheon S."/>
            <person name="Oh J.-S."/>
            <person name="Lee H.-G."/>
            <person name="Park C."/>
        </authorList>
    </citation>
    <scope>NUCLEOTIDE SEQUENCE [LARGE SCALE GENOMIC DNA]</scope>
    <source>
        <strain evidence="1 2">CSB03KR</strain>
    </source>
</reference>
<dbReference type="Pfam" id="PF13740">
    <property type="entry name" value="ACT_6"/>
    <property type="match status" value="1"/>
</dbReference>
<dbReference type="EMBL" id="MCBT01000040">
    <property type="protein sequence ID" value="OEG73637.1"/>
    <property type="molecule type" value="Genomic_DNA"/>
</dbReference>
<accession>A0A1E5IT59</accession>
<dbReference type="OrthoDB" id="5814370at2"/>